<reference evidence="1" key="1">
    <citation type="submission" date="2021-11" db="EMBL/GenBank/DDBJ databases">
        <title>Description of Mycoplasma bradburyaesp. nov.from sea birds: a tribute to a great mycoplasmologist.</title>
        <authorList>
            <person name="Ramirez A.S."/>
            <person name="Poveda C."/>
            <person name="Suarez-Perez A."/>
            <person name="Rosales R.S."/>
            <person name="Dijkman R."/>
            <person name="Feberwee A."/>
            <person name="Spergser J."/>
            <person name="Szostak M.P."/>
            <person name="Ressel L."/>
            <person name="Calabuig P."/>
            <person name="Catania S."/>
            <person name="Gobbo F."/>
            <person name="Timofte D."/>
            <person name="Poveda J.B."/>
        </authorList>
    </citation>
    <scope>NUCLEOTIDE SEQUENCE [LARGE SCALE GENOMIC DNA]</scope>
    <source>
        <strain evidence="1">T158</strain>
    </source>
</reference>
<organism evidence="1 2">
    <name type="scientific">Mycoplasma bradburyae</name>
    <dbReference type="NCBI Taxonomy" id="2963128"/>
    <lineage>
        <taxon>Bacteria</taxon>
        <taxon>Bacillati</taxon>
        <taxon>Mycoplasmatota</taxon>
        <taxon>Mollicutes</taxon>
        <taxon>Mycoplasmataceae</taxon>
        <taxon>Mycoplasma</taxon>
    </lineage>
</organism>
<dbReference type="Proteomes" id="UP001220940">
    <property type="component" value="Unassembled WGS sequence"/>
</dbReference>
<evidence type="ECO:0000313" key="1">
    <source>
        <dbReference type="EMBL" id="MDC4182278.1"/>
    </source>
</evidence>
<comment type="caution">
    <text evidence="1">The sequence shown here is derived from an EMBL/GenBank/DDBJ whole genome shotgun (WGS) entry which is preliminary data.</text>
</comment>
<name>A0ABT5GBK3_9MOLU</name>
<dbReference type="InterPro" id="IPR036388">
    <property type="entry name" value="WH-like_DNA-bd_sf"/>
</dbReference>
<dbReference type="Gene3D" id="1.10.10.10">
    <property type="entry name" value="Winged helix-like DNA-binding domain superfamily/Winged helix DNA-binding domain"/>
    <property type="match status" value="1"/>
</dbReference>
<protein>
    <submittedName>
        <fullName evidence="1">Transcriptional repressor</fullName>
    </submittedName>
</protein>
<sequence length="160" mass="19080">MSKANQIQHYLKILNKNEYRITKPRRLILECLLDDSNYHSIEDIVEHIAKKTKTRPNISSIYNVLQTFIQLNIVDSFLNTSHDLKRYYTIKHEVHEHIYFINNQSRNKKNLNTLVIPDSINQQLKEYFDKIGITNLQYYIVVSGEAKEKIKPHKNDEHKE</sequence>
<keyword evidence="2" id="KW-1185">Reference proteome</keyword>
<dbReference type="EMBL" id="JAJHZM010000018">
    <property type="protein sequence ID" value="MDC4182278.1"/>
    <property type="molecule type" value="Genomic_DNA"/>
</dbReference>
<dbReference type="InterPro" id="IPR036390">
    <property type="entry name" value="WH_DNA-bd_sf"/>
</dbReference>
<dbReference type="SUPFAM" id="SSF46785">
    <property type="entry name" value="Winged helix' DNA-binding domain"/>
    <property type="match status" value="1"/>
</dbReference>
<dbReference type="PANTHER" id="PTHR33202:SF8">
    <property type="entry name" value="PEROXIDE-RESPONSIVE REPRESSOR PERR"/>
    <property type="match status" value="1"/>
</dbReference>
<dbReference type="PANTHER" id="PTHR33202">
    <property type="entry name" value="ZINC UPTAKE REGULATION PROTEIN"/>
    <property type="match status" value="1"/>
</dbReference>
<accession>A0ABT5GBK3</accession>
<dbReference type="RefSeq" id="WP_255034292.1">
    <property type="nucleotide sequence ID" value="NZ_CP101414.1"/>
</dbReference>
<evidence type="ECO:0000313" key="2">
    <source>
        <dbReference type="Proteomes" id="UP001220940"/>
    </source>
</evidence>
<dbReference type="Pfam" id="PF01475">
    <property type="entry name" value="FUR"/>
    <property type="match status" value="1"/>
</dbReference>
<proteinExistence type="predicted"/>
<gene>
    <name evidence="1" type="ORF">LNO68_03730</name>
</gene>
<dbReference type="InterPro" id="IPR002481">
    <property type="entry name" value="FUR"/>
</dbReference>